<feature type="compositionally biased region" description="Gly residues" evidence="3">
    <location>
        <begin position="35"/>
        <end position="49"/>
    </location>
</feature>
<evidence type="ECO:0000313" key="6">
    <source>
        <dbReference type="EMBL" id="MFC7218049.1"/>
    </source>
</evidence>
<feature type="region of interest" description="Disordered" evidence="3">
    <location>
        <begin position="1"/>
        <end position="83"/>
    </location>
</feature>
<organism evidence="6 7">
    <name type="scientific">Streptomyces polyrhachis</name>
    <dbReference type="NCBI Taxonomy" id="1282885"/>
    <lineage>
        <taxon>Bacteria</taxon>
        <taxon>Bacillati</taxon>
        <taxon>Actinomycetota</taxon>
        <taxon>Actinomycetes</taxon>
        <taxon>Kitasatosporales</taxon>
        <taxon>Streptomycetaceae</taxon>
        <taxon>Streptomyces</taxon>
    </lineage>
</organism>
<dbReference type="InterPro" id="IPR006558">
    <property type="entry name" value="LamG-like"/>
</dbReference>
<dbReference type="SUPFAM" id="SSF49899">
    <property type="entry name" value="Concanavalin A-like lectins/glucanases"/>
    <property type="match status" value="1"/>
</dbReference>
<keyword evidence="4" id="KW-0472">Membrane</keyword>
<keyword evidence="4" id="KW-1133">Transmembrane helix</keyword>
<dbReference type="EMBL" id="JBHSZO010000008">
    <property type="protein sequence ID" value="MFC7218049.1"/>
    <property type="molecule type" value="Genomic_DNA"/>
</dbReference>
<keyword evidence="1" id="KW-0732">Signal</keyword>
<feature type="transmembrane region" description="Helical" evidence="4">
    <location>
        <begin position="93"/>
        <end position="113"/>
    </location>
</feature>
<dbReference type="Proteomes" id="UP001596413">
    <property type="component" value="Unassembled WGS sequence"/>
</dbReference>
<reference evidence="7" key="1">
    <citation type="journal article" date="2019" name="Int. J. Syst. Evol. Microbiol.">
        <title>The Global Catalogue of Microorganisms (GCM) 10K type strain sequencing project: providing services to taxonomists for standard genome sequencing and annotation.</title>
        <authorList>
            <consortium name="The Broad Institute Genomics Platform"/>
            <consortium name="The Broad Institute Genome Sequencing Center for Infectious Disease"/>
            <person name="Wu L."/>
            <person name="Ma J."/>
        </authorList>
    </citation>
    <scope>NUCLEOTIDE SEQUENCE [LARGE SCALE GENOMIC DNA]</scope>
    <source>
        <strain evidence="7">CGMCC 1.13681</strain>
    </source>
</reference>
<dbReference type="RefSeq" id="WP_386413306.1">
    <property type="nucleotide sequence ID" value="NZ_JBHSZO010000008.1"/>
</dbReference>
<evidence type="ECO:0000256" key="2">
    <source>
        <dbReference type="ARBA" id="ARBA00023157"/>
    </source>
</evidence>
<dbReference type="Pfam" id="PF13385">
    <property type="entry name" value="Laminin_G_3"/>
    <property type="match status" value="1"/>
</dbReference>
<evidence type="ECO:0000259" key="5">
    <source>
        <dbReference type="SMART" id="SM00560"/>
    </source>
</evidence>
<evidence type="ECO:0000256" key="1">
    <source>
        <dbReference type="ARBA" id="ARBA00022729"/>
    </source>
</evidence>
<feature type="region of interest" description="Disordered" evidence="3">
    <location>
        <begin position="119"/>
        <end position="161"/>
    </location>
</feature>
<accession>A0ABW2GB96</accession>
<feature type="domain" description="LamG-like jellyroll fold" evidence="5">
    <location>
        <begin position="210"/>
        <end position="352"/>
    </location>
</feature>
<comment type="caution">
    <text evidence="6">The sequence shown here is derived from an EMBL/GenBank/DDBJ whole genome shotgun (WGS) entry which is preliminary data.</text>
</comment>
<evidence type="ECO:0000313" key="7">
    <source>
        <dbReference type="Proteomes" id="UP001596413"/>
    </source>
</evidence>
<dbReference type="Gene3D" id="2.60.120.200">
    <property type="match status" value="1"/>
</dbReference>
<keyword evidence="7" id="KW-1185">Reference proteome</keyword>
<sequence length="374" mass="38226">MTDGTDRPAGNGSGIPEPRDYQPTIPSGTPMGSVPGSGFGSPSGGGGQQPGSADWPTSMGGPAGPSFPLPSQPDWQSLANQHEGRMRRRKWRITAVVVVAACALGAGVGFAVLKGVGGGDEPKSGPSAGASATTGGKGDGTAAGKEKEKEKNSPLVPGEANLLADKSGQSHLALGPDALVTKVPNGHVLRLRSNPNSFAQSADQLVDVRGSFTVSAWVQNEAPGGTRVAISQGDGVSYSFELGREDDHGKLSWFFRVQNGDKGADSTTVKVNSKGANTVNTWALLTAVHDAGKKSVTLYVDGKPAATAKTSAVWSGPGPLQVGRSRHHSIWGSPWAGVLGHVMVWDTALSAEQAAALKKGSGLTEDPSASWLIG</sequence>
<name>A0ABW2GB96_9ACTN</name>
<keyword evidence="4" id="KW-0812">Transmembrane</keyword>
<dbReference type="SMART" id="SM00560">
    <property type="entry name" value="LamGL"/>
    <property type="match status" value="1"/>
</dbReference>
<feature type="compositionally biased region" description="Low complexity" evidence="3">
    <location>
        <begin position="124"/>
        <end position="134"/>
    </location>
</feature>
<evidence type="ECO:0000256" key="3">
    <source>
        <dbReference type="SAM" id="MobiDB-lite"/>
    </source>
</evidence>
<gene>
    <name evidence="6" type="ORF">ACFQLX_07690</name>
</gene>
<protein>
    <submittedName>
        <fullName evidence="6">LamG domain-containing protein</fullName>
    </submittedName>
</protein>
<dbReference type="InterPro" id="IPR013320">
    <property type="entry name" value="ConA-like_dom_sf"/>
</dbReference>
<keyword evidence="2" id="KW-1015">Disulfide bond</keyword>
<evidence type="ECO:0000256" key="4">
    <source>
        <dbReference type="SAM" id="Phobius"/>
    </source>
</evidence>
<proteinExistence type="predicted"/>